<feature type="domain" description="RNase H type-1" evidence="2">
    <location>
        <begin position="5"/>
        <end position="57"/>
    </location>
</feature>
<proteinExistence type="predicted"/>
<dbReference type="Pfam" id="PF00075">
    <property type="entry name" value="RNase_H"/>
    <property type="match status" value="1"/>
</dbReference>
<evidence type="ECO:0000259" key="2">
    <source>
        <dbReference type="Pfam" id="PF00075"/>
    </source>
</evidence>
<name>A0AAN8YSV6_SOLBU</name>
<dbReference type="CDD" id="cd06222">
    <property type="entry name" value="RNase_H_like"/>
    <property type="match status" value="1"/>
</dbReference>
<dbReference type="SUPFAM" id="SSF53098">
    <property type="entry name" value="Ribonuclease H-like"/>
    <property type="match status" value="1"/>
</dbReference>
<protein>
    <recommendedName>
        <fullName evidence="2">RNase H type-1 domain-containing protein</fullName>
    </recommendedName>
</protein>
<dbReference type="AlphaFoldDB" id="A0AAN8YSV6"/>
<dbReference type="InterPro" id="IPR044730">
    <property type="entry name" value="RNase_H-like_dom_plant"/>
</dbReference>
<comment type="caution">
    <text evidence="3">The sequence shown here is derived from an EMBL/GenBank/DDBJ whole genome shotgun (WGS) entry which is preliminary data.</text>
</comment>
<dbReference type="Proteomes" id="UP001371456">
    <property type="component" value="Unassembled WGS sequence"/>
</dbReference>
<feature type="compositionally biased region" description="Basic residues" evidence="1">
    <location>
        <begin position="108"/>
        <end position="117"/>
    </location>
</feature>
<evidence type="ECO:0000256" key="1">
    <source>
        <dbReference type="SAM" id="MobiDB-lite"/>
    </source>
</evidence>
<dbReference type="InterPro" id="IPR012337">
    <property type="entry name" value="RNaseH-like_sf"/>
</dbReference>
<dbReference type="Gene3D" id="3.30.420.10">
    <property type="entry name" value="Ribonuclease H-like superfamily/Ribonuclease H"/>
    <property type="match status" value="1"/>
</dbReference>
<evidence type="ECO:0000313" key="3">
    <source>
        <dbReference type="EMBL" id="KAK6803207.1"/>
    </source>
</evidence>
<evidence type="ECO:0000313" key="4">
    <source>
        <dbReference type="Proteomes" id="UP001371456"/>
    </source>
</evidence>
<reference evidence="3 4" key="1">
    <citation type="submission" date="2024-02" db="EMBL/GenBank/DDBJ databases">
        <title>de novo genome assembly of Solanum bulbocastanum strain 11H21.</title>
        <authorList>
            <person name="Hosaka A.J."/>
        </authorList>
    </citation>
    <scope>NUCLEOTIDE SEQUENCE [LARGE SCALE GENOMIC DNA]</scope>
    <source>
        <tissue evidence="3">Young leaves</tissue>
    </source>
</reference>
<feature type="region of interest" description="Disordered" evidence="1">
    <location>
        <begin position="91"/>
        <end position="117"/>
    </location>
</feature>
<dbReference type="GO" id="GO:0004523">
    <property type="term" value="F:RNA-DNA hybrid ribonuclease activity"/>
    <property type="evidence" value="ECO:0007669"/>
    <property type="project" value="InterPro"/>
</dbReference>
<feature type="compositionally biased region" description="Basic and acidic residues" evidence="1">
    <location>
        <begin position="97"/>
        <end position="107"/>
    </location>
</feature>
<keyword evidence="4" id="KW-1185">Reference proteome</keyword>
<dbReference type="EMBL" id="JBANQN010000001">
    <property type="protein sequence ID" value="KAK6803207.1"/>
    <property type="molecule type" value="Genomic_DNA"/>
</dbReference>
<dbReference type="InterPro" id="IPR036397">
    <property type="entry name" value="RNaseH_sf"/>
</dbReference>
<organism evidence="3 4">
    <name type="scientific">Solanum bulbocastanum</name>
    <name type="common">Wild potato</name>
    <dbReference type="NCBI Taxonomy" id="147425"/>
    <lineage>
        <taxon>Eukaryota</taxon>
        <taxon>Viridiplantae</taxon>
        <taxon>Streptophyta</taxon>
        <taxon>Embryophyta</taxon>
        <taxon>Tracheophyta</taxon>
        <taxon>Spermatophyta</taxon>
        <taxon>Magnoliopsida</taxon>
        <taxon>eudicotyledons</taxon>
        <taxon>Gunneridae</taxon>
        <taxon>Pentapetalae</taxon>
        <taxon>asterids</taxon>
        <taxon>lamiids</taxon>
        <taxon>Solanales</taxon>
        <taxon>Solanaceae</taxon>
        <taxon>Solanoideae</taxon>
        <taxon>Solaneae</taxon>
        <taxon>Solanum</taxon>
    </lineage>
</organism>
<dbReference type="InterPro" id="IPR002156">
    <property type="entry name" value="RNaseH_domain"/>
</dbReference>
<dbReference type="GO" id="GO:0003676">
    <property type="term" value="F:nucleic acid binding"/>
    <property type="evidence" value="ECO:0007669"/>
    <property type="project" value="InterPro"/>
</dbReference>
<accession>A0AAN8YSV6</accession>
<gene>
    <name evidence="3" type="ORF">RDI58_000991</name>
</gene>
<sequence>MMKCNTDGESRGNPGSSVYGFCLTNSRGDFIYAAAENIGITTNVEAELRAILEAIKNIVLLKRDTHRDAAKSNWRSIDRLASSNTMGRSIKAVSQREGLREATEGSRARHRHYRDML</sequence>